<proteinExistence type="predicted"/>
<keyword evidence="1" id="KW-0732">Signal</keyword>
<feature type="domain" description="Outer membrane lipoprotein BamD-like" evidence="2">
    <location>
        <begin position="1"/>
        <end position="42"/>
    </location>
</feature>
<dbReference type="Pfam" id="PF13525">
    <property type="entry name" value="YfiO"/>
    <property type="match status" value="1"/>
</dbReference>
<dbReference type="InterPro" id="IPR039565">
    <property type="entry name" value="BamD-like"/>
</dbReference>
<dbReference type="Proteomes" id="UP000655994">
    <property type="component" value="Unassembled WGS sequence"/>
</dbReference>
<dbReference type="EMBL" id="JAEMOS010000052">
    <property type="protein sequence ID" value="MBJ7267917.1"/>
    <property type="molecule type" value="Genomic_DNA"/>
</dbReference>
<sequence>AAANRGRYVLEHFSDTPEVENALAIMVESYDQLELPELREDAMKVLRANFPNNQLVSAR</sequence>
<evidence type="ECO:0000256" key="1">
    <source>
        <dbReference type="ARBA" id="ARBA00022729"/>
    </source>
</evidence>
<gene>
    <name evidence="3" type="primary">bamD</name>
    <name evidence="3" type="ORF">JHC10_13310</name>
</gene>
<evidence type="ECO:0000259" key="2">
    <source>
        <dbReference type="Pfam" id="PF13525"/>
    </source>
</evidence>
<keyword evidence="4" id="KW-1185">Reference proteome</keyword>
<evidence type="ECO:0000313" key="3">
    <source>
        <dbReference type="EMBL" id="MBJ7267917.1"/>
    </source>
</evidence>
<comment type="caution">
    <text evidence="3">The sequence shown here is derived from an EMBL/GenBank/DDBJ whole genome shotgun (WGS) entry which is preliminary data.</text>
</comment>
<dbReference type="Gene3D" id="1.25.40.10">
    <property type="entry name" value="Tetratricopeptide repeat domain"/>
    <property type="match status" value="1"/>
</dbReference>
<evidence type="ECO:0000313" key="4">
    <source>
        <dbReference type="Proteomes" id="UP000655994"/>
    </source>
</evidence>
<reference evidence="3 4" key="1">
    <citation type="submission" date="2020-09" db="EMBL/GenBank/DDBJ databases">
        <title>Draft Genomes of Bacterial Isolates from North Pond Shallow Sediments.</title>
        <authorList>
            <person name="Kiel Reese B."/>
            <person name="Mullis M."/>
            <person name="Weisend R.E."/>
        </authorList>
    </citation>
    <scope>NUCLEOTIDE SEQUENCE [LARGE SCALE GENOMIC DNA]</scope>
    <source>
        <strain evidence="3 4">KJE-3</strain>
    </source>
</reference>
<feature type="non-terminal residue" evidence="3">
    <location>
        <position position="1"/>
    </location>
</feature>
<name>A0ABS0Z6Q7_9GAMM</name>
<organism evidence="3 4">
    <name type="scientific">Idiomarina abyssalis</name>
    <dbReference type="NCBI Taxonomy" id="86102"/>
    <lineage>
        <taxon>Bacteria</taxon>
        <taxon>Pseudomonadati</taxon>
        <taxon>Pseudomonadota</taxon>
        <taxon>Gammaproteobacteria</taxon>
        <taxon>Alteromonadales</taxon>
        <taxon>Idiomarinaceae</taxon>
        <taxon>Idiomarina</taxon>
    </lineage>
</organism>
<dbReference type="RefSeq" id="WP_199495134.1">
    <property type="nucleotide sequence ID" value="NZ_JAEMOS010000052.1"/>
</dbReference>
<protein>
    <submittedName>
        <fullName evidence="3">Outer membrane protein assembly factor BamD</fullName>
    </submittedName>
</protein>
<dbReference type="InterPro" id="IPR011990">
    <property type="entry name" value="TPR-like_helical_dom_sf"/>
</dbReference>
<accession>A0ABS0Z6Q7</accession>